<proteinExistence type="predicted"/>
<reference evidence="1 2" key="1">
    <citation type="journal article" date="2020" name="Cell">
        <title>Large-Scale Comparative Analyses of Tick Genomes Elucidate Their Genetic Diversity and Vector Capacities.</title>
        <authorList>
            <consortium name="Tick Genome and Microbiome Consortium (TIGMIC)"/>
            <person name="Jia N."/>
            <person name="Wang J."/>
            <person name="Shi W."/>
            <person name="Du L."/>
            <person name="Sun Y."/>
            <person name="Zhan W."/>
            <person name="Jiang J.F."/>
            <person name="Wang Q."/>
            <person name="Zhang B."/>
            <person name="Ji P."/>
            <person name="Bell-Sakyi L."/>
            <person name="Cui X.M."/>
            <person name="Yuan T.T."/>
            <person name="Jiang B.G."/>
            <person name="Yang W.F."/>
            <person name="Lam T.T."/>
            <person name="Chang Q.C."/>
            <person name="Ding S.J."/>
            <person name="Wang X.J."/>
            <person name="Zhu J.G."/>
            <person name="Ruan X.D."/>
            <person name="Zhao L."/>
            <person name="Wei J.T."/>
            <person name="Ye R.Z."/>
            <person name="Que T.C."/>
            <person name="Du C.H."/>
            <person name="Zhou Y.H."/>
            <person name="Cheng J.X."/>
            <person name="Dai P.F."/>
            <person name="Guo W.B."/>
            <person name="Han X.H."/>
            <person name="Huang E.J."/>
            <person name="Li L.F."/>
            <person name="Wei W."/>
            <person name="Gao Y.C."/>
            <person name="Liu J.Z."/>
            <person name="Shao H.Z."/>
            <person name="Wang X."/>
            <person name="Wang C.C."/>
            <person name="Yang T.C."/>
            <person name="Huo Q.B."/>
            <person name="Li W."/>
            <person name="Chen H.Y."/>
            <person name="Chen S.E."/>
            <person name="Zhou L.G."/>
            <person name="Ni X.B."/>
            <person name="Tian J.H."/>
            <person name="Sheng Y."/>
            <person name="Liu T."/>
            <person name="Pan Y.S."/>
            <person name="Xia L.Y."/>
            <person name="Li J."/>
            <person name="Zhao F."/>
            <person name="Cao W.C."/>
        </authorList>
    </citation>
    <scope>NUCLEOTIDE SEQUENCE [LARGE SCALE GENOMIC DNA]</scope>
    <source>
        <strain evidence="1">Iper-2018</strain>
    </source>
</reference>
<feature type="non-terminal residue" evidence="1">
    <location>
        <position position="252"/>
    </location>
</feature>
<gene>
    <name evidence="1" type="ORF">HPB47_018386</name>
</gene>
<keyword evidence="2" id="KW-1185">Reference proteome</keyword>
<evidence type="ECO:0000313" key="2">
    <source>
        <dbReference type="Proteomes" id="UP000805193"/>
    </source>
</evidence>
<accession>A0AC60QKW3</accession>
<dbReference type="Proteomes" id="UP000805193">
    <property type="component" value="Unassembled WGS sequence"/>
</dbReference>
<sequence length="252" mass="27926">MDIVRDARNSLDVARLRQAIGTCILKLEISYSDGRTYLLAPPQVSQLPVENRWDGPYRVLPPSLVSHVVSRDAETQGTAKNPLAAQATPQNAKQSTASLDRYGGPLERDVTSCGPGGADSSPHSAGSHQGFMVMVYGLNSEKINAEKLFSLLCLYGSFIRIKFVKNKMECPLAEERAVGHQSNVQFFDNKMQLGYSNQVFLNNVPLQLELRDGTPCFKDFMGNCINRFTNLEAVPKNHIQPPSRGLHFFNLL</sequence>
<comment type="caution">
    <text evidence="1">The sequence shown here is derived from an EMBL/GenBank/DDBJ whole genome shotgun (WGS) entry which is preliminary data.</text>
</comment>
<dbReference type="EMBL" id="JABSTQ010007500">
    <property type="protein sequence ID" value="KAG0435628.1"/>
    <property type="molecule type" value="Genomic_DNA"/>
</dbReference>
<protein>
    <submittedName>
        <fullName evidence="1">Uncharacterized protein</fullName>
    </submittedName>
</protein>
<organism evidence="1 2">
    <name type="scientific">Ixodes persulcatus</name>
    <name type="common">Taiga tick</name>
    <dbReference type="NCBI Taxonomy" id="34615"/>
    <lineage>
        <taxon>Eukaryota</taxon>
        <taxon>Metazoa</taxon>
        <taxon>Ecdysozoa</taxon>
        <taxon>Arthropoda</taxon>
        <taxon>Chelicerata</taxon>
        <taxon>Arachnida</taxon>
        <taxon>Acari</taxon>
        <taxon>Parasitiformes</taxon>
        <taxon>Ixodida</taxon>
        <taxon>Ixodoidea</taxon>
        <taxon>Ixodidae</taxon>
        <taxon>Ixodinae</taxon>
        <taxon>Ixodes</taxon>
    </lineage>
</organism>
<evidence type="ECO:0000313" key="1">
    <source>
        <dbReference type="EMBL" id="KAG0435628.1"/>
    </source>
</evidence>
<name>A0AC60QKW3_IXOPE</name>